<name>A0AA35XJ77_GEOBA</name>
<dbReference type="AlphaFoldDB" id="A0AA35XJ77"/>
<dbReference type="Gene3D" id="1.10.10.10">
    <property type="entry name" value="Winged helix-like DNA-binding domain superfamily/Winged helix DNA-binding domain"/>
    <property type="match status" value="1"/>
</dbReference>
<proteinExistence type="predicted"/>
<dbReference type="Proteomes" id="UP001174909">
    <property type="component" value="Unassembled WGS sequence"/>
</dbReference>
<dbReference type="Pfam" id="PF03501">
    <property type="entry name" value="S10_plectin"/>
    <property type="match status" value="1"/>
</dbReference>
<feature type="domain" description="Plectin/eS10 N-terminal" evidence="1">
    <location>
        <begin position="1"/>
        <end position="23"/>
    </location>
</feature>
<evidence type="ECO:0000313" key="2">
    <source>
        <dbReference type="EMBL" id="CAI8054476.1"/>
    </source>
</evidence>
<organism evidence="2 3">
    <name type="scientific">Geodia barretti</name>
    <name type="common">Barrett's horny sponge</name>
    <dbReference type="NCBI Taxonomy" id="519541"/>
    <lineage>
        <taxon>Eukaryota</taxon>
        <taxon>Metazoa</taxon>
        <taxon>Porifera</taxon>
        <taxon>Demospongiae</taxon>
        <taxon>Heteroscleromorpha</taxon>
        <taxon>Tetractinellida</taxon>
        <taxon>Astrophorina</taxon>
        <taxon>Geodiidae</taxon>
        <taxon>Geodia</taxon>
    </lineage>
</organism>
<dbReference type="PROSITE" id="PS51257">
    <property type="entry name" value="PROKAR_LIPOPROTEIN"/>
    <property type="match status" value="1"/>
</dbReference>
<comment type="caution">
    <text evidence="2">The sequence shown here is derived from an EMBL/GenBank/DDBJ whole genome shotgun (WGS) entry which is preliminary data.</text>
</comment>
<protein>
    <recommendedName>
        <fullName evidence="1">Plectin/eS10 N-terminal domain-containing protein</fullName>
    </recommendedName>
</protein>
<sequence length="34" mass="4285">MHSLKSRGYVTERFIWQYFFWYCQMTMTSSCRLP</sequence>
<keyword evidence="3" id="KW-1185">Reference proteome</keyword>
<reference evidence="2" key="1">
    <citation type="submission" date="2023-03" db="EMBL/GenBank/DDBJ databases">
        <authorList>
            <person name="Steffen K."/>
            <person name="Cardenas P."/>
        </authorList>
    </citation>
    <scope>NUCLEOTIDE SEQUENCE</scope>
</reference>
<evidence type="ECO:0000259" key="1">
    <source>
        <dbReference type="Pfam" id="PF03501"/>
    </source>
</evidence>
<gene>
    <name evidence="2" type="ORF">GBAR_LOCUS29725</name>
</gene>
<dbReference type="InterPro" id="IPR005326">
    <property type="entry name" value="Plectin_eS10_N"/>
</dbReference>
<accession>A0AA35XJ77</accession>
<evidence type="ECO:0000313" key="3">
    <source>
        <dbReference type="Proteomes" id="UP001174909"/>
    </source>
</evidence>
<dbReference type="EMBL" id="CASHTH010004183">
    <property type="protein sequence ID" value="CAI8054476.1"/>
    <property type="molecule type" value="Genomic_DNA"/>
</dbReference>
<dbReference type="InterPro" id="IPR036388">
    <property type="entry name" value="WH-like_DNA-bd_sf"/>
</dbReference>